<dbReference type="EMBL" id="CAJMWY010000301">
    <property type="protein sequence ID" value="CAE6426839.1"/>
    <property type="molecule type" value="Genomic_DNA"/>
</dbReference>
<proteinExistence type="predicted"/>
<evidence type="ECO:0008006" key="4">
    <source>
        <dbReference type="Google" id="ProtNLM"/>
    </source>
</evidence>
<feature type="transmembrane region" description="Helical" evidence="1">
    <location>
        <begin position="54"/>
        <end position="73"/>
    </location>
</feature>
<feature type="transmembrane region" description="Helical" evidence="1">
    <location>
        <begin position="20"/>
        <end position="42"/>
    </location>
</feature>
<keyword evidence="1" id="KW-1133">Transmembrane helix</keyword>
<keyword evidence="1" id="KW-0812">Transmembrane</keyword>
<gene>
    <name evidence="2" type="ORF">RDB_LOCUS20772</name>
</gene>
<name>A0A8H3AFK1_9AGAM</name>
<dbReference type="AlphaFoldDB" id="A0A8H3AFK1"/>
<sequence length="92" mass="10589">MKIVTKEEQEEAARVTMWGAFRGGLLGLTIAAPSLYIAGVFYPKIRRIPIVQKTWLMLVATLGFGMTNAEITYNEYLTMQRYKRIMAELEQR</sequence>
<comment type="caution">
    <text evidence="2">The sequence shown here is derived from an EMBL/GenBank/DDBJ whole genome shotgun (WGS) entry which is preliminary data.</text>
</comment>
<organism evidence="2 3">
    <name type="scientific">Rhizoctonia solani</name>
    <dbReference type="NCBI Taxonomy" id="456999"/>
    <lineage>
        <taxon>Eukaryota</taxon>
        <taxon>Fungi</taxon>
        <taxon>Dikarya</taxon>
        <taxon>Basidiomycota</taxon>
        <taxon>Agaricomycotina</taxon>
        <taxon>Agaricomycetes</taxon>
        <taxon>Cantharellales</taxon>
        <taxon>Ceratobasidiaceae</taxon>
        <taxon>Rhizoctonia</taxon>
    </lineage>
</organism>
<evidence type="ECO:0000256" key="1">
    <source>
        <dbReference type="SAM" id="Phobius"/>
    </source>
</evidence>
<dbReference type="Proteomes" id="UP000663861">
    <property type="component" value="Unassembled WGS sequence"/>
</dbReference>
<evidence type="ECO:0000313" key="2">
    <source>
        <dbReference type="EMBL" id="CAE6426839.1"/>
    </source>
</evidence>
<protein>
    <recommendedName>
        <fullName evidence="4">HIG1 domain-containing protein</fullName>
    </recommendedName>
</protein>
<reference evidence="2" key="1">
    <citation type="submission" date="2021-01" db="EMBL/GenBank/DDBJ databases">
        <authorList>
            <person name="Kaushik A."/>
        </authorList>
    </citation>
    <scope>NUCLEOTIDE SEQUENCE</scope>
    <source>
        <strain evidence="2">AG4-RS23</strain>
    </source>
</reference>
<evidence type="ECO:0000313" key="3">
    <source>
        <dbReference type="Proteomes" id="UP000663861"/>
    </source>
</evidence>
<accession>A0A8H3AFK1</accession>
<keyword evidence="1" id="KW-0472">Membrane</keyword>